<keyword evidence="1" id="KW-0472">Membrane</keyword>
<proteinExistence type="predicted"/>
<accession>A0A915EGL3</accession>
<sequence length="165" mass="19074">MLMAQSPQAMFHYSPVNEKDKLEHGEELQFLVNATYTTEVEDKTSTAIPATTTEEIILEEKIEKSKYFGRKYYTVNAFITTEGWPVDGEKAKIWTRFQISSPDMLHPATQKTAQIINSSILKKPNEKEDDSNCAFRYRAAVVWWIVLQQLYCVICLACVNRKRKN</sequence>
<organism evidence="2 3">
    <name type="scientific">Ditylenchus dipsaci</name>
    <dbReference type="NCBI Taxonomy" id="166011"/>
    <lineage>
        <taxon>Eukaryota</taxon>
        <taxon>Metazoa</taxon>
        <taxon>Ecdysozoa</taxon>
        <taxon>Nematoda</taxon>
        <taxon>Chromadorea</taxon>
        <taxon>Rhabditida</taxon>
        <taxon>Tylenchina</taxon>
        <taxon>Tylenchomorpha</taxon>
        <taxon>Sphaerularioidea</taxon>
        <taxon>Anguinidae</taxon>
        <taxon>Anguininae</taxon>
        <taxon>Ditylenchus</taxon>
    </lineage>
</organism>
<dbReference type="WBParaSite" id="jg5123">
    <property type="protein sequence ID" value="jg5123"/>
    <property type="gene ID" value="jg5123"/>
</dbReference>
<evidence type="ECO:0000313" key="2">
    <source>
        <dbReference type="Proteomes" id="UP000887574"/>
    </source>
</evidence>
<dbReference type="Proteomes" id="UP000887574">
    <property type="component" value="Unplaced"/>
</dbReference>
<reference evidence="3" key="1">
    <citation type="submission" date="2022-11" db="UniProtKB">
        <authorList>
            <consortium name="WormBaseParasite"/>
        </authorList>
    </citation>
    <scope>IDENTIFICATION</scope>
</reference>
<evidence type="ECO:0000313" key="3">
    <source>
        <dbReference type="WBParaSite" id="jg5123"/>
    </source>
</evidence>
<keyword evidence="1" id="KW-1133">Transmembrane helix</keyword>
<dbReference type="AlphaFoldDB" id="A0A915EGL3"/>
<protein>
    <submittedName>
        <fullName evidence="3">Uncharacterized protein</fullName>
    </submittedName>
</protein>
<keyword evidence="2" id="KW-1185">Reference proteome</keyword>
<feature type="transmembrane region" description="Helical" evidence="1">
    <location>
        <begin position="141"/>
        <end position="159"/>
    </location>
</feature>
<name>A0A915EGL3_9BILA</name>
<keyword evidence="1" id="KW-0812">Transmembrane</keyword>
<evidence type="ECO:0000256" key="1">
    <source>
        <dbReference type="SAM" id="Phobius"/>
    </source>
</evidence>